<reference evidence="1 2" key="1">
    <citation type="journal article" date="2016" name="Nat. Commun.">
        <title>Thousands of microbial genomes shed light on interconnected biogeochemical processes in an aquifer system.</title>
        <authorList>
            <person name="Anantharaman K."/>
            <person name="Brown C.T."/>
            <person name="Hug L.A."/>
            <person name="Sharon I."/>
            <person name="Castelle C.J."/>
            <person name="Probst A.J."/>
            <person name="Thomas B.C."/>
            <person name="Singh A."/>
            <person name="Wilkins M.J."/>
            <person name="Karaoz U."/>
            <person name="Brodie E.L."/>
            <person name="Williams K.H."/>
            <person name="Hubbard S.S."/>
            <person name="Banfield J.F."/>
        </authorList>
    </citation>
    <scope>NUCLEOTIDE SEQUENCE [LARGE SCALE GENOMIC DNA]</scope>
</reference>
<proteinExistence type="predicted"/>
<dbReference type="EMBL" id="MEWX01000014">
    <property type="protein sequence ID" value="OGC80761.1"/>
    <property type="molecule type" value="Genomic_DNA"/>
</dbReference>
<sequence>MQAKAPEFGRFENWVDLVLPWGVHFQVSKLDLVKTPKGYELKSTERPIHVYPGRWPVPAVDDEPNIIDGVAVEVDEAIIRVIDERAGIHKSGTASSQATQAV</sequence>
<dbReference type="STRING" id="1797243.A2943_02670"/>
<gene>
    <name evidence="1" type="ORF">A2943_02670</name>
</gene>
<evidence type="ECO:0000313" key="1">
    <source>
        <dbReference type="EMBL" id="OGC80761.1"/>
    </source>
</evidence>
<name>A0A1F4XGD7_9BACT</name>
<comment type="caution">
    <text evidence="1">The sequence shown here is derived from an EMBL/GenBank/DDBJ whole genome shotgun (WGS) entry which is preliminary data.</text>
</comment>
<evidence type="ECO:0000313" key="2">
    <source>
        <dbReference type="Proteomes" id="UP000176185"/>
    </source>
</evidence>
<dbReference type="AlphaFoldDB" id="A0A1F4XGD7"/>
<dbReference type="Proteomes" id="UP000176185">
    <property type="component" value="Unassembled WGS sequence"/>
</dbReference>
<protein>
    <submittedName>
        <fullName evidence="1">Uncharacterized protein</fullName>
    </submittedName>
</protein>
<accession>A0A1F4XGD7</accession>
<organism evidence="1 2">
    <name type="scientific">Candidatus Adlerbacteria bacterium RIFCSPLOWO2_01_FULL_51_16</name>
    <dbReference type="NCBI Taxonomy" id="1797243"/>
    <lineage>
        <taxon>Bacteria</taxon>
        <taxon>Candidatus Adleribacteriota</taxon>
    </lineage>
</organism>